<evidence type="ECO:0000313" key="4">
    <source>
        <dbReference type="Proteomes" id="UP000008888"/>
    </source>
</evidence>
<protein>
    <recommendedName>
        <fullName evidence="1">YcgL domain-containing protein Metme_0399</fullName>
    </recommendedName>
</protein>
<dbReference type="PANTHER" id="PTHR38109:SF1">
    <property type="entry name" value="PROTEIN YCGL"/>
    <property type="match status" value="1"/>
</dbReference>
<gene>
    <name evidence="3" type="ordered locus">Metme_0399</name>
</gene>
<reference key="2">
    <citation type="submission" date="2011-05" db="EMBL/GenBank/DDBJ databases">
        <title>Complete genome sequence of the aerobic marine methanotroph Methylomonas methanica MC09.</title>
        <authorList>
            <person name="Boden R."/>
            <person name="Cunliffe M."/>
            <person name="Scanlan J."/>
            <person name="Moussard H."/>
            <person name="Kits K.D."/>
            <person name="Klotz M."/>
            <person name="Jetten M."/>
            <person name="Vuilleumier S."/>
            <person name="Han J."/>
            <person name="Peters L."/>
            <person name="Mikhailova N."/>
            <person name="Teshima H."/>
            <person name="Tapia R."/>
            <person name="Kyrpides N."/>
            <person name="Ivanova N."/>
            <person name="Pagani I."/>
            <person name="Cheng J.-F."/>
            <person name="Goodwin L."/>
            <person name="Han C."/>
            <person name="Hauser L."/>
            <person name="Land M."/>
            <person name="Lapidus A."/>
            <person name="Lucas S."/>
            <person name="Pitluck S."/>
            <person name="Woyke T."/>
            <person name="Stein L.Y."/>
            <person name="Murrell C."/>
        </authorList>
    </citation>
    <scope>NUCLEOTIDE SEQUENCE</scope>
    <source>
        <strain>MC09</strain>
    </source>
</reference>
<dbReference type="EMBL" id="CP002738">
    <property type="protein sequence ID" value="AEF98844.1"/>
    <property type="molecule type" value="Genomic_DNA"/>
</dbReference>
<dbReference type="PANTHER" id="PTHR38109">
    <property type="entry name" value="PROTEIN YCGL"/>
    <property type="match status" value="1"/>
</dbReference>
<proteinExistence type="inferred from homology"/>
<dbReference type="Gene3D" id="3.10.510.20">
    <property type="entry name" value="YcgL domain"/>
    <property type="match status" value="1"/>
</dbReference>
<dbReference type="STRING" id="857087.Metme_0399"/>
<keyword evidence="4" id="KW-1185">Reference proteome</keyword>
<reference evidence="4" key="3">
    <citation type="submission" date="2011-05" db="EMBL/GenBank/DDBJ databases">
        <title>Complete sequence of Methylomonas methanica MC09.</title>
        <authorList>
            <consortium name="US DOE Joint Genome Institute"/>
            <person name="Lucas S."/>
            <person name="Han J."/>
            <person name="Lapidus A."/>
            <person name="Cheng J.-F."/>
            <person name="Goodwin L."/>
            <person name="Pitluck S."/>
            <person name="Peters L."/>
            <person name="Mikhailova N."/>
            <person name="Teshima H."/>
            <person name="Han C."/>
            <person name="Tapia R."/>
            <person name="Land M."/>
            <person name="Hauser L."/>
            <person name="Kyrpides N."/>
            <person name="Ivanova N."/>
            <person name="Pagani I."/>
            <person name="Stein L."/>
            <person name="Woyke T."/>
        </authorList>
    </citation>
    <scope>NUCLEOTIDE SEQUENCE [LARGE SCALE GENOMIC DNA]</scope>
    <source>
        <strain evidence="4">MC09</strain>
    </source>
</reference>
<organism evidence="3 4">
    <name type="scientific">Methylomonas methanica (strain DSM 25384 / MC09)</name>
    <dbReference type="NCBI Taxonomy" id="857087"/>
    <lineage>
        <taxon>Bacteria</taxon>
        <taxon>Pseudomonadati</taxon>
        <taxon>Pseudomonadota</taxon>
        <taxon>Gammaproteobacteria</taxon>
        <taxon>Methylococcales</taxon>
        <taxon>Methylococcaceae</taxon>
        <taxon>Methylomonas</taxon>
    </lineage>
</organism>
<dbReference type="Pfam" id="PF05166">
    <property type="entry name" value="YcgL"/>
    <property type="match status" value="1"/>
</dbReference>
<dbReference type="InterPro" id="IPR027354">
    <property type="entry name" value="YcgL_dom"/>
</dbReference>
<dbReference type="HOGENOM" id="CLU_155118_0_1_6"/>
<dbReference type="InterPro" id="IPR038068">
    <property type="entry name" value="YcgL-like_sf"/>
</dbReference>
<reference evidence="3 4" key="1">
    <citation type="journal article" date="2011" name="J. Bacteriol.">
        <title>Complete Genome Sequence of the Aerobic Marine Methanotroph Methylomonas methanica MC09.</title>
        <authorList>
            <person name="Boden R."/>
            <person name="Cunliffe M."/>
            <person name="Scanlan J."/>
            <person name="Moussard H."/>
            <person name="Kits K.D."/>
            <person name="Klotz M.G."/>
            <person name="Jetten M.S."/>
            <person name="Vuilleumier S."/>
            <person name="Han J."/>
            <person name="Peters L."/>
            <person name="Mikhailova N."/>
            <person name="Teshima H."/>
            <person name="Tapia R."/>
            <person name="Kyrpides N."/>
            <person name="Ivanova N."/>
            <person name="Pagani I."/>
            <person name="Cheng J.F."/>
            <person name="Goodwin L."/>
            <person name="Han C."/>
            <person name="Hauser L."/>
            <person name="Land M.L."/>
            <person name="Lapidus A."/>
            <person name="Lucas S."/>
            <person name="Pitluck S."/>
            <person name="Woyke T."/>
            <person name="Stein L."/>
            <person name="Murrell J.C."/>
        </authorList>
    </citation>
    <scope>NUCLEOTIDE SEQUENCE [LARGE SCALE GENOMIC DNA]</scope>
    <source>
        <strain evidence="3 4">MC09</strain>
    </source>
</reference>
<dbReference type="KEGG" id="mmt:Metme_0399"/>
<dbReference type="Proteomes" id="UP000008888">
    <property type="component" value="Chromosome"/>
</dbReference>
<dbReference type="SUPFAM" id="SSF160191">
    <property type="entry name" value="YcgL-like"/>
    <property type="match status" value="1"/>
</dbReference>
<accession>G0A1F1</accession>
<evidence type="ECO:0000256" key="1">
    <source>
        <dbReference type="HAMAP-Rule" id="MF_01866"/>
    </source>
</evidence>
<dbReference type="AlphaFoldDB" id="G0A1F1"/>
<feature type="domain" description="YcgL" evidence="2">
    <location>
        <begin position="13"/>
        <end position="98"/>
    </location>
</feature>
<dbReference type="PROSITE" id="PS51648">
    <property type="entry name" value="YCGL"/>
    <property type="match status" value="1"/>
</dbReference>
<evidence type="ECO:0000259" key="2">
    <source>
        <dbReference type="PROSITE" id="PS51648"/>
    </source>
</evidence>
<dbReference type="eggNOG" id="COG3100">
    <property type="taxonomic scope" value="Bacteria"/>
</dbReference>
<dbReference type="RefSeq" id="WP_013817117.1">
    <property type="nucleotide sequence ID" value="NC_015572.1"/>
</dbReference>
<evidence type="ECO:0000313" key="3">
    <source>
        <dbReference type="EMBL" id="AEF98844.1"/>
    </source>
</evidence>
<name>G0A1F1_METMM</name>
<sequence length="102" mass="11765">MLCFIYKSLKNVMLCFIYKSLKKEELYLYLDKKDDFSALPEDLLKSVGPLQFVMELQLSPERKLAREDAGKVIAGLENKGFYVQMPPVFVPSALRASNYQLH</sequence>
<dbReference type="HAMAP" id="MF_01866">
    <property type="entry name" value="UPF0745"/>
    <property type="match status" value="1"/>
</dbReference>